<accession>A0ABX9TR33</accession>
<comment type="caution">
    <text evidence="2">The sequence shown here is derived from an EMBL/GenBank/DDBJ whole genome shotgun (WGS) entry which is preliminary data.</text>
</comment>
<protein>
    <submittedName>
        <fullName evidence="2">ORF6N domain-containing protein</fullName>
    </submittedName>
</protein>
<evidence type="ECO:0000259" key="1">
    <source>
        <dbReference type="Pfam" id="PF10543"/>
    </source>
</evidence>
<dbReference type="Proteomes" id="UP000280271">
    <property type="component" value="Unassembled WGS sequence"/>
</dbReference>
<dbReference type="InterPro" id="IPR018873">
    <property type="entry name" value="KilA-N_DNA-bd_domain"/>
</dbReference>
<reference evidence="2 3" key="1">
    <citation type="submission" date="2018-09" db="EMBL/GenBank/DDBJ databases">
        <title>The draft genome of Acinetobacter sp. strains.</title>
        <authorList>
            <person name="Qin J."/>
            <person name="Feng Y."/>
            <person name="Zong Z."/>
        </authorList>
    </citation>
    <scope>NUCLEOTIDE SEQUENCE [LARGE SCALE GENOMIC DNA]</scope>
    <source>
        <strain evidence="2 3">WCHAc060005</strain>
    </source>
</reference>
<keyword evidence="3" id="KW-1185">Reference proteome</keyword>
<gene>
    <name evidence="2" type="ORF">D9K81_17555</name>
</gene>
<dbReference type="EMBL" id="RCHC01000038">
    <property type="protein sequence ID" value="RLL17020.1"/>
    <property type="molecule type" value="Genomic_DNA"/>
</dbReference>
<evidence type="ECO:0000313" key="3">
    <source>
        <dbReference type="Proteomes" id="UP000280271"/>
    </source>
</evidence>
<proteinExistence type="predicted"/>
<dbReference type="Pfam" id="PF10543">
    <property type="entry name" value="ORF6N"/>
    <property type="match status" value="1"/>
</dbReference>
<evidence type="ECO:0000313" key="2">
    <source>
        <dbReference type="EMBL" id="RLL17020.1"/>
    </source>
</evidence>
<name>A0ABX9TR33_9GAMM</name>
<dbReference type="RefSeq" id="WP_121523960.1">
    <property type="nucleotide sequence ID" value="NZ_RCHC01000038.1"/>
</dbReference>
<feature type="domain" description="KilA-N DNA-binding" evidence="1">
    <location>
        <begin position="13"/>
        <end position="118"/>
    </location>
</feature>
<sequence length="314" mass="35989">MTNLAQINDTQVSIVNFKSTPVLTTEQLANFYGTDVNNIKVNLSRNKSRFIEGKHFFKITGQELKDFVSSLKLLTDDLRVTKSNSQNLQPSQRGVQISSKTRVLTLWTERGAARHAKMLDTDQAWDIFEQLEDCYFHRQEILAKTHKSERTALHDAHAMLVAKTKHLNSSDAWKLIHQRFNVDHIEDIPYDAIPVAVEYVHHLIALYSNSSKQGSLFDKDTYELVREFAESVLSQNFMMQDVWQALMLINKKDMMYYSRYVIDSNTMARKVSIALGFKTKKGEPLIDGCCQTINFVGGAKFTGVNPKWFNAPAW</sequence>
<organism evidence="2 3">
    <name type="scientific">Acinetobacter chengduensis</name>
    <dbReference type="NCBI Taxonomy" id="2420890"/>
    <lineage>
        <taxon>Bacteria</taxon>
        <taxon>Pseudomonadati</taxon>
        <taxon>Pseudomonadota</taxon>
        <taxon>Gammaproteobacteria</taxon>
        <taxon>Moraxellales</taxon>
        <taxon>Moraxellaceae</taxon>
        <taxon>Acinetobacter</taxon>
    </lineage>
</organism>